<dbReference type="InterPro" id="IPR006311">
    <property type="entry name" value="TAT_signal"/>
</dbReference>
<accession>A0A2V4B2N3</accession>
<keyword evidence="2" id="KW-1185">Reference proteome</keyword>
<evidence type="ECO:0000313" key="2">
    <source>
        <dbReference type="Proteomes" id="UP000249915"/>
    </source>
</evidence>
<dbReference type="Proteomes" id="UP000249915">
    <property type="component" value="Unassembled WGS sequence"/>
</dbReference>
<organism evidence="1 2">
    <name type="scientific">Prauserella muralis</name>
    <dbReference type="NCBI Taxonomy" id="588067"/>
    <lineage>
        <taxon>Bacteria</taxon>
        <taxon>Bacillati</taxon>
        <taxon>Actinomycetota</taxon>
        <taxon>Actinomycetes</taxon>
        <taxon>Pseudonocardiales</taxon>
        <taxon>Pseudonocardiaceae</taxon>
        <taxon>Prauserella</taxon>
    </lineage>
</organism>
<gene>
    <name evidence="1" type="ORF">BAY60_18190</name>
</gene>
<name>A0A2V4B2N3_9PSEU</name>
<comment type="caution">
    <text evidence="1">The sequence shown here is derived from an EMBL/GenBank/DDBJ whole genome shotgun (WGS) entry which is preliminary data.</text>
</comment>
<evidence type="ECO:0000313" key="1">
    <source>
        <dbReference type="EMBL" id="PXY28252.1"/>
    </source>
</evidence>
<dbReference type="AlphaFoldDB" id="A0A2V4B2N3"/>
<dbReference type="OrthoDB" id="9957553at2"/>
<reference evidence="1 2" key="1">
    <citation type="submission" date="2016-07" db="EMBL/GenBank/DDBJ databases">
        <title>Draft genome sequence of Prauserella muralis DSM 45305, isolated from a mould-covered wall in an indoor environment.</title>
        <authorList>
            <person name="Ruckert C."/>
            <person name="Albersmeier A."/>
            <person name="Jiang C.-L."/>
            <person name="Jiang Y."/>
            <person name="Kalinowski J."/>
            <person name="Schneider O."/>
            <person name="Winkler A."/>
            <person name="Zotchev S.B."/>
        </authorList>
    </citation>
    <scope>NUCLEOTIDE SEQUENCE [LARGE SCALE GENOMIC DNA]</scope>
    <source>
        <strain evidence="1 2">DSM 45305</strain>
    </source>
</reference>
<sequence>MTFIDVRRLLTTTGVLAALALLLTPQVAAADGDEGTDRAYDFVRQAIALIVNTPGDMEGIEDKVGDALEAPDASQVRMPLVERAEQALEGGDLHQVRALLERSLGARVHLGSDEPAPIGQPARPTGMDSGTVAALDPRPGRNGFNGGDWIILALSAAAGLGGVALSLRLRPRRLPHPGPGPVR</sequence>
<dbReference type="PROSITE" id="PS51318">
    <property type="entry name" value="TAT"/>
    <property type="match status" value="1"/>
</dbReference>
<dbReference type="EMBL" id="MASW01000002">
    <property type="protein sequence ID" value="PXY28252.1"/>
    <property type="molecule type" value="Genomic_DNA"/>
</dbReference>
<protein>
    <submittedName>
        <fullName evidence="1">Uncharacterized protein</fullName>
    </submittedName>
</protein>
<dbReference type="RefSeq" id="WP_112282264.1">
    <property type="nucleotide sequence ID" value="NZ_MASW01000002.1"/>
</dbReference>
<proteinExistence type="predicted"/>